<evidence type="ECO:0000256" key="9">
    <source>
        <dbReference type="ARBA" id="ARBA00023004"/>
    </source>
</evidence>
<keyword evidence="14" id="KW-1185">Reference proteome</keyword>
<dbReference type="AlphaFoldDB" id="A0A6P2CS74"/>
<name>A0A6P2CS74_9BACT</name>
<comment type="catalytic activity">
    <reaction evidence="1">
        <text>Hydrolyzes single-stranded DNA or mismatched double-stranded DNA and polynucleotides, releasing free uracil.</text>
        <dbReference type="EC" id="3.2.2.27"/>
    </reaction>
</comment>
<evidence type="ECO:0000256" key="4">
    <source>
        <dbReference type="ARBA" id="ARBA00019403"/>
    </source>
</evidence>
<dbReference type="KEGG" id="gms:SOIL9_59510"/>
<dbReference type="InterPro" id="IPR005273">
    <property type="entry name" value="Ura-DNA_glyco_family4"/>
</dbReference>
<keyword evidence="9" id="KW-0408">Iron</keyword>
<comment type="similarity">
    <text evidence="2">Belongs to the uracil-DNA glycosylase (UDG) superfamily. Type 4 (UDGa) family.</text>
</comment>
<keyword evidence="5" id="KW-0004">4Fe-4S</keyword>
<evidence type="ECO:0000256" key="1">
    <source>
        <dbReference type="ARBA" id="ARBA00001400"/>
    </source>
</evidence>
<dbReference type="Pfam" id="PF03167">
    <property type="entry name" value="UDG"/>
    <property type="match status" value="1"/>
</dbReference>
<evidence type="ECO:0000256" key="7">
    <source>
        <dbReference type="ARBA" id="ARBA00022763"/>
    </source>
</evidence>
<dbReference type="SMART" id="SM00987">
    <property type="entry name" value="UreE_C"/>
    <property type="match status" value="1"/>
</dbReference>
<protein>
    <recommendedName>
        <fullName evidence="4">Type-4 uracil-DNA glycosylase</fullName>
        <ecNumber evidence="3">3.2.2.27</ecNumber>
    </recommendedName>
</protein>
<gene>
    <name evidence="13" type="ORF">SOIL9_59510</name>
</gene>
<dbReference type="GO" id="GO:0046872">
    <property type="term" value="F:metal ion binding"/>
    <property type="evidence" value="ECO:0007669"/>
    <property type="project" value="UniProtKB-KW"/>
</dbReference>
<evidence type="ECO:0000256" key="3">
    <source>
        <dbReference type="ARBA" id="ARBA00012030"/>
    </source>
</evidence>
<dbReference type="InterPro" id="IPR051536">
    <property type="entry name" value="UDG_Type-4/5"/>
</dbReference>
<dbReference type="PANTHER" id="PTHR33693:SF1">
    <property type="entry name" value="TYPE-4 URACIL-DNA GLYCOSYLASE"/>
    <property type="match status" value="1"/>
</dbReference>
<proteinExistence type="inferred from homology"/>
<accession>A0A6P2CS74</accession>
<evidence type="ECO:0000256" key="6">
    <source>
        <dbReference type="ARBA" id="ARBA00022723"/>
    </source>
</evidence>
<keyword evidence="6" id="KW-0479">Metal-binding</keyword>
<dbReference type="SMART" id="SM00986">
    <property type="entry name" value="UDG"/>
    <property type="match status" value="1"/>
</dbReference>
<feature type="domain" description="Uracil-DNA glycosylase-like" evidence="12">
    <location>
        <begin position="91"/>
        <end position="239"/>
    </location>
</feature>
<evidence type="ECO:0000256" key="5">
    <source>
        <dbReference type="ARBA" id="ARBA00022485"/>
    </source>
</evidence>
<dbReference type="CDD" id="cd10030">
    <property type="entry name" value="UDG-F4_TTUDGA_SPO1dp_like"/>
    <property type="match status" value="1"/>
</dbReference>
<dbReference type="GO" id="GO:0051539">
    <property type="term" value="F:4 iron, 4 sulfur cluster binding"/>
    <property type="evidence" value="ECO:0007669"/>
    <property type="project" value="UniProtKB-KW"/>
</dbReference>
<evidence type="ECO:0000313" key="14">
    <source>
        <dbReference type="Proteomes" id="UP000464178"/>
    </source>
</evidence>
<evidence type="ECO:0000313" key="13">
    <source>
        <dbReference type="EMBL" id="VTR91763.1"/>
    </source>
</evidence>
<dbReference type="Proteomes" id="UP000464178">
    <property type="component" value="Chromosome"/>
</dbReference>
<keyword evidence="10" id="KW-0411">Iron-sulfur</keyword>
<keyword evidence="11" id="KW-0234">DNA repair</keyword>
<dbReference type="PANTHER" id="PTHR33693">
    <property type="entry name" value="TYPE-5 URACIL-DNA GLYCOSYLASE"/>
    <property type="match status" value="1"/>
</dbReference>
<evidence type="ECO:0000256" key="10">
    <source>
        <dbReference type="ARBA" id="ARBA00023014"/>
    </source>
</evidence>
<keyword evidence="7" id="KW-0227">DNA damage</keyword>
<dbReference type="NCBIfam" id="TIGR00758">
    <property type="entry name" value="UDG_fam4"/>
    <property type="match status" value="1"/>
</dbReference>
<reference evidence="13 14" key="1">
    <citation type="submission" date="2019-05" db="EMBL/GenBank/DDBJ databases">
        <authorList>
            <consortium name="Science for Life Laboratories"/>
        </authorList>
    </citation>
    <scope>NUCLEOTIDE SEQUENCE [LARGE SCALE GENOMIC DNA]</scope>
    <source>
        <strain evidence="13">Soil9</strain>
    </source>
</reference>
<dbReference type="RefSeq" id="WP_162666713.1">
    <property type="nucleotide sequence ID" value="NZ_LR593886.1"/>
</dbReference>
<evidence type="ECO:0000259" key="12">
    <source>
        <dbReference type="SMART" id="SM00986"/>
    </source>
</evidence>
<dbReference type="SUPFAM" id="SSF52141">
    <property type="entry name" value="Uracil-DNA glycosylase-like"/>
    <property type="match status" value="1"/>
</dbReference>
<evidence type="ECO:0000256" key="8">
    <source>
        <dbReference type="ARBA" id="ARBA00022801"/>
    </source>
</evidence>
<evidence type="ECO:0000256" key="11">
    <source>
        <dbReference type="ARBA" id="ARBA00023204"/>
    </source>
</evidence>
<keyword evidence="8" id="KW-0378">Hydrolase</keyword>
<dbReference type="EC" id="3.2.2.27" evidence="3"/>
<organism evidence="13 14">
    <name type="scientific">Gemmata massiliana</name>
    <dbReference type="NCBI Taxonomy" id="1210884"/>
    <lineage>
        <taxon>Bacteria</taxon>
        <taxon>Pseudomonadati</taxon>
        <taxon>Planctomycetota</taxon>
        <taxon>Planctomycetia</taxon>
        <taxon>Gemmatales</taxon>
        <taxon>Gemmataceae</taxon>
        <taxon>Gemmata</taxon>
    </lineage>
</organism>
<sequence length="253" mass="27758">MSANGAIDLVQQVRAHLESLRAAGVLLVPRGERLAPRRLVAPPVSVAPVEVAPNAPNPVETRRQELTVLAKEIENCDKCSELFAVRTQPVFGAGPLDPEVAFVGDAPGSEEDAQGEPFVGKGGQLLRRIIAACQLPSSQEYLLNIIKCRPPRNRAPTMAECGNCRDFFRRQFELVNPKYVVALGLTASKLLTGKNLTVSALRGQVHEYRGVPLICTHHPNDIEKDTTERVKRETWEDMKLLLRTMGRSVPGAK</sequence>
<dbReference type="GO" id="GO:0006281">
    <property type="term" value="P:DNA repair"/>
    <property type="evidence" value="ECO:0007669"/>
    <property type="project" value="UniProtKB-KW"/>
</dbReference>
<dbReference type="InterPro" id="IPR036895">
    <property type="entry name" value="Uracil-DNA_glycosylase-like_sf"/>
</dbReference>
<dbReference type="EMBL" id="LR593886">
    <property type="protein sequence ID" value="VTR91763.1"/>
    <property type="molecule type" value="Genomic_DNA"/>
</dbReference>
<dbReference type="InterPro" id="IPR005122">
    <property type="entry name" value="Uracil-DNA_glycosylase-like"/>
</dbReference>
<dbReference type="GO" id="GO:0004844">
    <property type="term" value="F:uracil DNA N-glycosylase activity"/>
    <property type="evidence" value="ECO:0007669"/>
    <property type="project" value="UniProtKB-EC"/>
</dbReference>
<evidence type="ECO:0000256" key="2">
    <source>
        <dbReference type="ARBA" id="ARBA00006521"/>
    </source>
</evidence>
<dbReference type="Gene3D" id="3.40.470.10">
    <property type="entry name" value="Uracil-DNA glycosylase-like domain"/>
    <property type="match status" value="1"/>
</dbReference>